<accession>A0AAD6PS21</accession>
<feature type="compositionally biased region" description="Low complexity" evidence="6">
    <location>
        <begin position="43"/>
        <end position="60"/>
    </location>
</feature>
<dbReference type="AlphaFoldDB" id="A0AAD6PS21"/>
<keyword evidence="4" id="KW-0175">Coiled coil</keyword>
<dbReference type="EMBL" id="JAQIZT010000017">
    <property type="protein sequence ID" value="KAJ6958990.1"/>
    <property type="molecule type" value="Genomic_DNA"/>
</dbReference>
<dbReference type="PANTHER" id="PTHR36326">
    <property type="entry name" value="PROTEIN POLLENLESS 3-LIKE 2"/>
    <property type="match status" value="1"/>
</dbReference>
<feature type="compositionally biased region" description="Low complexity" evidence="6">
    <location>
        <begin position="19"/>
        <end position="36"/>
    </location>
</feature>
<comment type="subcellular location">
    <subcellularLocation>
        <location evidence="1">Nucleus</location>
    </subcellularLocation>
</comment>
<reference evidence="7" key="1">
    <citation type="journal article" date="2023" name="Mol. Ecol. Resour.">
        <title>Chromosome-level genome assembly of a triploid poplar Populus alba 'Berolinensis'.</title>
        <authorList>
            <person name="Chen S."/>
            <person name="Yu Y."/>
            <person name="Wang X."/>
            <person name="Wang S."/>
            <person name="Zhang T."/>
            <person name="Zhou Y."/>
            <person name="He R."/>
            <person name="Meng N."/>
            <person name="Wang Y."/>
            <person name="Liu W."/>
            <person name="Liu Z."/>
            <person name="Liu J."/>
            <person name="Guo Q."/>
            <person name="Huang H."/>
            <person name="Sederoff R.R."/>
            <person name="Wang G."/>
            <person name="Qu G."/>
            <person name="Chen S."/>
        </authorList>
    </citation>
    <scope>NUCLEOTIDE SEQUENCE</scope>
    <source>
        <strain evidence="7">SC-2020</strain>
    </source>
</reference>
<evidence type="ECO:0000256" key="3">
    <source>
        <dbReference type="ARBA" id="ARBA00022803"/>
    </source>
</evidence>
<keyword evidence="2" id="KW-0677">Repeat</keyword>
<keyword evidence="5" id="KW-0539">Nucleus</keyword>
<dbReference type="GO" id="GO:0005634">
    <property type="term" value="C:nucleus"/>
    <property type="evidence" value="ECO:0007669"/>
    <property type="project" value="UniProtKB-SubCell"/>
</dbReference>
<dbReference type="Proteomes" id="UP001164929">
    <property type="component" value="Chromosome 17"/>
</dbReference>
<evidence type="ECO:0000313" key="7">
    <source>
        <dbReference type="EMBL" id="KAJ6958990.1"/>
    </source>
</evidence>
<organism evidence="7 8">
    <name type="scientific">Populus alba x Populus x berolinensis</name>
    <dbReference type="NCBI Taxonomy" id="444605"/>
    <lineage>
        <taxon>Eukaryota</taxon>
        <taxon>Viridiplantae</taxon>
        <taxon>Streptophyta</taxon>
        <taxon>Embryophyta</taxon>
        <taxon>Tracheophyta</taxon>
        <taxon>Spermatophyta</taxon>
        <taxon>Magnoliopsida</taxon>
        <taxon>eudicotyledons</taxon>
        <taxon>Gunneridae</taxon>
        <taxon>Pentapetalae</taxon>
        <taxon>rosids</taxon>
        <taxon>fabids</taxon>
        <taxon>Malpighiales</taxon>
        <taxon>Salicaceae</taxon>
        <taxon>Saliceae</taxon>
        <taxon>Populus</taxon>
    </lineage>
</organism>
<evidence type="ECO:0000256" key="6">
    <source>
        <dbReference type="SAM" id="MobiDB-lite"/>
    </source>
</evidence>
<evidence type="ECO:0000256" key="4">
    <source>
        <dbReference type="ARBA" id="ARBA00023054"/>
    </source>
</evidence>
<name>A0AAD6PS21_9ROSI</name>
<sequence length="256" mass="27935">MGMPDLREDCPWSMTRDGNASSTSSSSAKTFSLSNLHHSEQPSLSPSSSSSTTTMDSKSSGRFVLTNKDPNKVVSLSWAAINAGDRVNSSLKDMAVVMKQLDGADEAIELIKSFRHIYPYDSRESIENVLVELYKVDGVNNSLTCEDGHRKIVMVLAATNFSWDIDEALRLVRCLLILDQSKSFFELLLLGHTSPCHLASSSCFGVSFHSLILPSGGVVTKVTTDADIDEVARRTEGYSEDALTNVCRDASLNGMR</sequence>
<dbReference type="PANTHER" id="PTHR36326:SF4">
    <property type="entry name" value="PROTEIN POLLENLESS 3-LIKE 1"/>
    <property type="match status" value="1"/>
</dbReference>
<dbReference type="InterPro" id="IPR044961">
    <property type="entry name" value="MS5/SDI1"/>
</dbReference>
<feature type="compositionally biased region" description="Basic and acidic residues" evidence="6">
    <location>
        <begin position="1"/>
        <end position="10"/>
    </location>
</feature>
<evidence type="ECO:0000313" key="8">
    <source>
        <dbReference type="Proteomes" id="UP001164929"/>
    </source>
</evidence>
<evidence type="ECO:0000256" key="1">
    <source>
        <dbReference type="ARBA" id="ARBA00004123"/>
    </source>
</evidence>
<comment type="caution">
    <text evidence="7">The sequence shown here is derived from an EMBL/GenBank/DDBJ whole genome shotgun (WGS) entry which is preliminary data.</text>
</comment>
<evidence type="ECO:0000256" key="2">
    <source>
        <dbReference type="ARBA" id="ARBA00022737"/>
    </source>
</evidence>
<keyword evidence="3" id="KW-0802">TPR repeat</keyword>
<proteinExistence type="predicted"/>
<feature type="region of interest" description="Disordered" evidence="6">
    <location>
        <begin position="1"/>
        <end position="64"/>
    </location>
</feature>
<keyword evidence="8" id="KW-1185">Reference proteome</keyword>
<evidence type="ECO:0000256" key="5">
    <source>
        <dbReference type="ARBA" id="ARBA00023242"/>
    </source>
</evidence>
<protein>
    <submittedName>
        <fullName evidence="7">Uncharacterized protein</fullName>
    </submittedName>
</protein>
<dbReference type="Gene3D" id="1.10.8.60">
    <property type="match status" value="1"/>
</dbReference>
<gene>
    <name evidence="7" type="ORF">NC653_037310</name>
</gene>